<keyword evidence="1" id="KW-0472">Membrane</keyword>
<name>A0A1Y3B6L6_EURMA</name>
<dbReference type="AlphaFoldDB" id="A0A1Y3B6L6"/>
<proteinExistence type="predicted"/>
<feature type="transmembrane region" description="Helical" evidence="1">
    <location>
        <begin position="12"/>
        <end position="36"/>
    </location>
</feature>
<evidence type="ECO:0000256" key="1">
    <source>
        <dbReference type="SAM" id="Phobius"/>
    </source>
</evidence>
<comment type="caution">
    <text evidence="2">The sequence shown here is derived from an EMBL/GenBank/DDBJ whole genome shotgun (WGS) entry which is preliminary data.</text>
</comment>
<protein>
    <recommendedName>
        <fullName evidence="4">Gustatory receptor-like protein</fullName>
    </recommendedName>
</protein>
<dbReference type="OrthoDB" id="6515313at2759"/>
<keyword evidence="1" id="KW-1133">Transmembrane helix</keyword>
<feature type="transmembrane region" description="Helical" evidence="1">
    <location>
        <begin position="73"/>
        <end position="101"/>
    </location>
</feature>
<keyword evidence="3" id="KW-1185">Reference proteome</keyword>
<evidence type="ECO:0000313" key="3">
    <source>
        <dbReference type="Proteomes" id="UP000194236"/>
    </source>
</evidence>
<reference evidence="2 3" key="1">
    <citation type="submission" date="2017-03" db="EMBL/GenBank/DDBJ databases">
        <title>Genome Survey of Euroglyphus maynei.</title>
        <authorList>
            <person name="Arlian L.G."/>
            <person name="Morgan M.S."/>
            <person name="Rider S.D."/>
        </authorList>
    </citation>
    <scope>NUCLEOTIDE SEQUENCE [LARGE SCALE GENOMIC DNA]</scope>
    <source>
        <strain evidence="2">Arlian Lab</strain>
        <tissue evidence="2">Whole body</tissue>
    </source>
</reference>
<organism evidence="2 3">
    <name type="scientific">Euroglyphus maynei</name>
    <name type="common">Mayne's house dust mite</name>
    <dbReference type="NCBI Taxonomy" id="6958"/>
    <lineage>
        <taxon>Eukaryota</taxon>
        <taxon>Metazoa</taxon>
        <taxon>Ecdysozoa</taxon>
        <taxon>Arthropoda</taxon>
        <taxon>Chelicerata</taxon>
        <taxon>Arachnida</taxon>
        <taxon>Acari</taxon>
        <taxon>Acariformes</taxon>
        <taxon>Sarcoptiformes</taxon>
        <taxon>Astigmata</taxon>
        <taxon>Psoroptidia</taxon>
        <taxon>Analgoidea</taxon>
        <taxon>Pyroglyphidae</taxon>
        <taxon>Pyroglyphinae</taxon>
        <taxon>Euroglyphus</taxon>
    </lineage>
</organism>
<keyword evidence="1" id="KW-0812">Transmembrane</keyword>
<dbReference type="Proteomes" id="UP000194236">
    <property type="component" value="Unassembled WGS sequence"/>
</dbReference>
<accession>A0A1Y3B6L6</accession>
<gene>
    <name evidence="2" type="ORF">BLA29_013018</name>
</gene>
<evidence type="ECO:0008006" key="4">
    <source>
        <dbReference type="Google" id="ProtNLM"/>
    </source>
</evidence>
<dbReference type="EMBL" id="MUJZ01041172">
    <property type="protein sequence ID" value="OTF75598.1"/>
    <property type="molecule type" value="Genomic_DNA"/>
</dbReference>
<sequence>MINNNSTNNNLYVAYVYNLGIFSFLQLIIVACYGNLPTNICRDLIRTVYENLEQWTLHEWMCFMELKRLRKEFIVSIFSMYSVRQSSLLAMLGFALNYIVILLQTENFSKD</sequence>
<evidence type="ECO:0000313" key="2">
    <source>
        <dbReference type="EMBL" id="OTF75598.1"/>
    </source>
</evidence>